<dbReference type="SMART" id="SM00471">
    <property type="entry name" value="HDc"/>
    <property type="match status" value="1"/>
</dbReference>
<dbReference type="RefSeq" id="WP_004362930.1">
    <property type="nucleotide sequence ID" value="NZ_AMXF01000067.1"/>
</dbReference>
<keyword evidence="2" id="KW-0378">Hydrolase</keyword>
<evidence type="ECO:0000259" key="1">
    <source>
        <dbReference type="PROSITE" id="PS51832"/>
    </source>
</evidence>
<dbReference type="Proteomes" id="UP000013047">
    <property type="component" value="Unassembled WGS sequence"/>
</dbReference>
<dbReference type="OrthoDB" id="9763857at2"/>
<name>N6ZRV1_9RHOO</name>
<dbReference type="Pfam" id="PF13487">
    <property type="entry name" value="HD_5"/>
    <property type="match status" value="1"/>
</dbReference>
<dbReference type="PANTHER" id="PTHR45228">
    <property type="entry name" value="CYCLIC DI-GMP PHOSPHODIESTERASE TM_0186-RELATED"/>
    <property type="match status" value="1"/>
</dbReference>
<proteinExistence type="predicted"/>
<organism evidence="2 3">
    <name type="scientific">Thauera phenylacetica B4P</name>
    <dbReference type="NCBI Taxonomy" id="1234382"/>
    <lineage>
        <taxon>Bacteria</taxon>
        <taxon>Pseudomonadati</taxon>
        <taxon>Pseudomonadota</taxon>
        <taxon>Betaproteobacteria</taxon>
        <taxon>Rhodocyclales</taxon>
        <taxon>Zoogloeaceae</taxon>
        <taxon>Thauera</taxon>
    </lineage>
</organism>
<sequence>MAETQAAPPPSGTDSLLARAAPVRFLRRDPAHPNLVEPQPGRPTGAEQQLVRIVRDLHDLLCQRKHTERAMRETQLRTLRRLTLVSAQREAGGLQHCLRVGALSALLADALGEASAWCDQLFDAATVHDLGNFFVPAAILRKRGGLTEAEWRRVRDHTLQGARMLDASGSPLEALAAEIALNHHEKWDGSGYPARRRGSNIPLCGRIVAVADFVDSLGLASGYRSALPEDEIFTLLELASGAQFDPAVVCAMHALRPRLARVHELAAACAATAATRPDYPPWWRDAC</sequence>
<dbReference type="Gene3D" id="1.10.3210.10">
    <property type="entry name" value="Hypothetical protein af1432"/>
    <property type="match status" value="1"/>
</dbReference>
<dbReference type="CDD" id="cd00077">
    <property type="entry name" value="HDc"/>
    <property type="match status" value="1"/>
</dbReference>
<accession>N6ZRV1</accession>
<gene>
    <name evidence="2" type="ORF">C667_10905</name>
</gene>
<dbReference type="InterPro" id="IPR037522">
    <property type="entry name" value="HD_GYP_dom"/>
</dbReference>
<evidence type="ECO:0000313" key="2">
    <source>
        <dbReference type="EMBL" id="ENO97048.1"/>
    </source>
</evidence>
<dbReference type="AlphaFoldDB" id="N6ZRV1"/>
<dbReference type="PROSITE" id="PS51832">
    <property type="entry name" value="HD_GYP"/>
    <property type="match status" value="1"/>
</dbReference>
<dbReference type="GO" id="GO:0008081">
    <property type="term" value="F:phosphoric diester hydrolase activity"/>
    <property type="evidence" value="ECO:0007669"/>
    <property type="project" value="UniProtKB-ARBA"/>
</dbReference>
<dbReference type="InterPro" id="IPR052020">
    <property type="entry name" value="Cyclic_di-GMP/3'3'-cGAMP_PDE"/>
</dbReference>
<protein>
    <submittedName>
        <fullName evidence="2">Response regulator receiver modulated metal dependent phosphohydrolase</fullName>
    </submittedName>
</protein>
<dbReference type="EMBL" id="AMXF01000067">
    <property type="protein sequence ID" value="ENO97048.1"/>
    <property type="molecule type" value="Genomic_DNA"/>
</dbReference>
<dbReference type="InterPro" id="IPR003607">
    <property type="entry name" value="HD/PDEase_dom"/>
</dbReference>
<evidence type="ECO:0000313" key="3">
    <source>
        <dbReference type="Proteomes" id="UP000013047"/>
    </source>
</evidence>
<comment type="caution">
    <text evidence="2">The sequence shown here is derived from an EMBL/GenBank/DDBJ whole genome shotgun (WGS) entry which is preliminary data.</text>
</comment>
<reference evidence="2 3" key="1">
    <citation type="submission" date="2012-09" db="EMBL/GenBank/DDBJ databases">
        <title>Draft Genome Sequences of 6 Strains from Genus Thauera.</title>
        <authorList>
            <person name="Liu B."/>
            <person name="Shapleigh J.P."/>
            <person name="Frostegard A.H."/>
        </authorList>
    </citation>
    <scope>NUCLEOTIDE SEQUENCE [LARGE SCALE GENOMIC DNA]</scope>
    <source>
        <strain evidence="2 3">B4P</strain>
    </source>
</reference>
<dbReference type="SUPFAM" id="SSF109604">
    <property type="entry name" value="HD-domain/PDEase-like"/>
    <property type="match status" value="1"/>
</dbReference>
<feature type="domain" description="HD-GYP" evidence="1">
    <location>
        <begin position="71"/>
        <end position="268"/>
    </location>
</feature>
<keyword evidence="3" id="KW-1185">Reference proteome</keyword>